<gene>
    <name evidence="2" type="ORF">DXZ20_28660</name>
</gene>
<organism evidence="2 3">
    <name type="scientific">Adonisia turfae CCMR0081</name>
    <dbReference type="NCBI Taxonomy" id="2292702"/>
    <lineage>
        <taxon>Bacteria</taxon>
        <taxon>Bacillati</taxon>
        <taxon>Cyanobacteriota</taxon>
        <taxon>Adonisia</taxon>
        <taxon>Adonisia turfae</taxon>
    </lineage>
</organism>
<name>A0A6M0RTF3_9CYAN</name>
<dbReference type="SUPFAM" id="SSF54427">
    <property type="entry name" value="NTF2-like"/>
    <property type="match status" value="1"/>
</dbReference>
<accession>A0A6M0RTF3</accession>
<comment type="caution">
    <text evidence="2">The sequence shown here is derived from an EMBL/GenBank/DDBJ whole genome shotgun (WGS) entry which is preliminary data.</text>
</comment>
<dbReference type="Proteomes" id="UP000481033">
    <property type="component" value="Unassembled WGS sequence"/>
</dbReference>
<dbReference type="AlphaFoldDB" id="A0A6M0RTF3"/>
<evidence type="ECO:0000259" key="1">
    <source>
        <dbReference type="Pfam" id="PF13474"/>
    </source>
</evidence>
<evidence type="ECO:0000313" key="3">
    <source>
        <dbReference type="Proteomes" id="UP000481033"/>
    </source>
</evidence>
<proteinExistence type="predicted"/>
<feature type="domain" description="SnoaL-like" evidence="1">
    <location>
        <begin position="8"/>
        <end position="127"/>
    </location>
</feature>
<dbReference type="PANTHER" id="PTHR34957:SF1">
    <property type="entry name" value="NUCLEAR TRANSPORT FACTOR 2 (NTF2) FAMILY PROTEIN"/>
    <property type="match status" value="1"/>
</dbReference>
<dbReference type="InterPro" id="IPR032710">
    <property type="entry name" value="NTF2-like_dom_sf"/>
</dbReference>
<reference evidence="2 3" key="1">
    <citation type="journal article" date="2020" name="Microb. Ecol.">
        <title>Ecogenomics of the Marine Benthic Filamentous Cyanobacterium Adonisia.</title>
        <authorList>
            <person name="Walter J.M."/>
            <person name="Coutinho F.H."/>
            <person name="Leomil L."/>
            <person name="Hargreaves P.I."/>
            <person name="Campeao M.E."/>
            <person name="Vieira V.V."/>
            <person name="Silva B.S."/>
            <person name="Fistarol G.O."/>
            <person name="Salomon P.S."/>
            <person name="Sawabe T."/>
            <person name="Mino S."/>
            <person name="Hosokawa M."/>
            <person name="Miyashita H."/>
            <person name="Maruyama F."/>
            <person name="van Verk M.C."/>
            <person name="Dutilh B.E."/>
            <person name="Thompson C.C."/>
            <person name="Thompson F.L."/>
        </authorList>
    </citation>
    <scope>NUCLEOTIDE SEQUENCE [LARGE SCALE GENOMIC DNA]</scope>
    <source>
        <strain evidence="2 3">CCMR0081</strain>
    </source>
</reference>
<dbReference type="EMBL" id="QXHD01000004">
    <property type="protein sequence ID" value="NEZ59545.1"/>
    <property type="molecule type" value="Genomic_DNA"/>
</dbReference>
<dbReference type="PANTHER" id="PTHR34957">
    <property type="entry name" value="NUCLEAR TRANSPORT FACTOR 2 (NTF2) FAMILY PROTEIN"/>
    <property type="match status" value="1"/>
</dbReference>
<dbReference type="RefSeq" id="WP_163659654.1">
    <property type="nucleotide sequence ID" value="NZ_QXHD01000004.1"/>
</dbReference>
<dbReference type="InterPro" id="IPR037401">
    <property type="entry name" value="SnoaL-like"/>
</dbReference>
<evidence type="ECO:0000313" key="2">
    <source>
        <dbReference type="EMBL" id="NEZ59545.1"/>
    </source>
</evidence>
<dbReference type="Gene3D" id="3.10.450.50">
    <property type="match status" value="1"/>
</dbReference>
<keyword evidence="3" id="KW-1185">Reference proteome</keyword>
<dbReference type="Pfam" id="PF13474">
    <property type="entry name" value="SnoaL_3"/>
    <property type="match status" value="1"/>
</dbReference>
<sequence length="129" mass="14446">MSNDQTAVLEANHAFYRAFEKKDIEAMEAVCSKGIGSLCIHPGRKAIKGWETIRQSWMQIFKATRYLEIDLDVISVETSGDLAYVVLVENVMQVAGSRRLEAKSMATNTFERMGGQWYLVHHHGSPIAG</sequence>
<protein>
    <submittedName>
        <fullName evidence="2">DUF4440 domain-containing protein</fullName>
    </submittedName>
</protein>